<comment type="subcellular location">
    <subcellularLocation>
        <location evidence="1">Cell membrane</location>
        <topology evidence="1">Multi-pass membrane protein</topology>
    </subcellularLocation>
</comment>
<feature type="transmembrane region" description="Helical" evidence="8">
    <location>
        <begin position="168"/>
        <end position="188"/>
    </location>
</feature>
<keyword evidence="6 8" id="KW-1133">Transmembrane helix</keyword>
<gene>
    <name evidence="10" type="ORF">COO20_16455</name>
    <name evidence="9" type="ORF">CSC3H3_22445</name>
</gene>
<comment type="similarity">
    <text evidence="2">Belongs to the auxin efflux carrier (TC 2.A.69) family.</text>
</comment>
<dbReference type="Proteomes" id="UP000233458">
    <property type="component" value="Plasmid pCSC3H3"/>
</dbReference>
<sequence>MLDLIFSKVGPVFLTILCGYLLMRSRILSRDGIPVLARIAMNVFIPAMLFQTLSQSDIRAHFDLRLWGAYYGGALLNYALVYFTARFTLGAKNDEAAITAVGGVFSNVVLLGIPLVQAVYGEEGLVPLLIVLAIHPLTLLGITIFLVEGSRTSGETRLANVAGSMVRVLKNPIIIAIIAGVAASLVGLKLPEIANNTLERFRVAGPTVALLLVGCGLYGQSVRGNLKASLICTCAKMFIQPVLVFSVAYFVFDLPPLWLTVVTIMAALPAGANVAILAGNYQICIDRSATTILITTLISVITLPLLVLYAGVQP</sequence>
<evidence type="ECO:0000313" key="12">
    <source>
        <dbReference type="Proteomes" id="UP000233597"/>
    </source>
</evidence>
<dbReference type="RefSeq" id="WP_101268512.1">
    <property type="nucleotide sequence ID" value="NZ_CP024200.1"/>
</dbReference>
<dbReference type="EMBL" id="NWTK01000011">
    <property type="protein sequence ID" value="PKR52891.1"/>
    <property type="molecule type" value="Genomic_DNA"/>
</dbReference>
<dbReference type="KEGG" id="thac:CSC3H3_22445"/>
<feature type="transmembrane region" description="Helical" evidence="8">
    <location>
        <begin position="200"/>
        <end position="218"/>
    </location>
</feature>
<reference evidence="9 11" key="2">
    <citation type="submission" date="2017-10" db="EMBL/GenBank/DDBJ databases">
        <title>Biodiversity and function of Thalassospira species in the particle-attached aromatic-hydrocarbon-degrading consortia from the surface seawater of the China South Sea.</title>
        <authorList>
            <person name="Dong C."/>
            <person name="Liu R."/>
            <person name="Shao Z."/>
        </authorList>
    </citation>
    <scope>NUCLEOTIDE SEQUENCE [LARGE SCALE GENOMIC DNA]</scope>
    <source>
        <strain evidence="9 11">CSC3H3</strain>
        <plasmid evidence="11">pcsc3h3</plasmid>
        <plasmid evidence="9">pCSC3H3</plasmid>
    </source>
</reference>
<keyword evidence="5 8" id="KW-0812">Transmembrane</keyword>
<evidence type="ECO:0000256" key="4">
    <source>
        <dbReference type="ARBA" id="ARBA00022475"/>
    </source>
</evidence>
<geneLocation type="plasmid" evidence="11">
    <name>pcsc3h3</name>
</geneLocation>
<evidence type="ECO:0000313" key="9">
    <source>
        <dbReference type="EMBL" id="AUG55619.1"/>
    </source>
</evidence>
<dbReference type="GO" id="GO:0055085">
    <property type="term" value="P:transmembrane transport"/>
    <property type="evidence" value="ECO:0007669"/>
    <property type="project" value="InterPro"/>
</dbReference>
<evidence type="ECO:0000256" key="8">
    <source>
        <dbReference type="SAM" id="Phobius"/>
    </source>
</evidence>
<keyword evidence="3" id="KW-0813">Transport</keyword>
<dbReference type="GO" id="GO:0005886">
    <property type="term" value="C:plasma membrane"/>
    <property type="evidence" value="ECO:0007669"/>
    <property type="project" value="UniProtKB-SubCell"/>
</dbReference>
<dbReference type="InterPro" id="IPR004776">
    <property type="entry name" value="Mem_transp_PIN-like"/>
</dbReference>
<keyword evidence="7 8" id="KW-0472">Membrane</keyword>
<evidence type="ECO:0000256" key="1">
    <source>
        <dbReference type="ARBA" id="ARBA00004651"/>
    </source>
</evidence>
<dbReference type="Proteomes" id="UP000233597">
    <property type="component" value="Unassembled WGS sequence"/>
</dbReference>
<dbReference type="PANTHER" id="PTHR36838:SF3">
    <property type="entry name" value="TRANSPORTER AUXIN EFFLUX CARRIER EC FAMILY"/>
    <property type="match status" value="1"/>
</dbReference>
<feature type="transmembrane region" description="Helical" evidence="8">
    <location>
        <begin position="66"/>
        <end position="85"/>
    </location>
</feature>
<keyword evidence="11" id="KW-1185">Reference proteome</keyword>
<keyword evidence="4" id="KW-1003">Cell membrane</keyword>
<feature type="transmembrane region" description="Helical" evidence="8">
    <location>
        <begin position="97"/>
        <end position="120"/>
    </location>
</feature>
<feature type="transmembrane region" description="Helical" evidence="8">
    <location>
        <begin position="6"/>
        <end position="23"/>
    </location>
</feature>
<protein>
    <submittedName>
        <fullName evidence="10">Transporter</fullName>
    </submittedName>
</protein>
<dbReference type="AlphaFoldDB" id="A0A2N3KQS1"/>
<feature type="transmembrane region" description="Helical" evidence="8">
    <location>
        <begin position="258"/>
        <end position="279"/>
    </location>
</feature>
<evidence type="ECO:0000256" key="5">
    <source>
        <dbReference type="ARBA" id="ARBA00022692"/>
    </source>
</evidence>
<dbReference type="Pfam" id="PF03547">
    <property type="entry name" value="Mem_trans"/>
    <property type="match status" value="1"/>
</dbReference>
<accession>A0A2N3KQS1</accession>
<evidence type="ECO:0000256" key="3">
    <source>
        <dbReference type="ARBA" id="ARBA00022448"/>
    </source>
</evidence>
<organism evidence="10 12">
    <name type="scientific">Thalassospira marina</name>
    <dbReference type="NCBI Taxonomy" id="2048283"/>
    <lineage>
        <taxon>Bacteria</taxon>
        <taxon>Pseudomonadati</taxon>
        <taxon>Pseudomonadota</taxon>
        <taxon>Alphaproteobacteria</taxon>
        <taxon>Rhodospirillales</taxon>
        <taxon>Thalassospiraceae</taxon>
        <taxon>Thalassospira</taxon>
    </lineage>
</organism>
<feature type="transmembrane region" description="Helical" evidence="8">
    <location>
        <begin position="126"/>
        <end position="147"/>
    </location>
</feature>
<evidence type="ECO:0000256" key="6">
    <source>
        <dbReference type="ARBA" id="ARBA00022989"/>
    </source>
</evidence>
<dbReference type="PANTHER" id="PTHR36838">
    <property type="entry name" value="AUXIN EFFLUX CARRIER FAMILY PROTEIN"/>
    <property type="match status" value="1"/>
</dbReference>
<evidence type="ECO:0000313" key="11">
    <source>
        <dbReference type="Proteomes" id="UP000233458"/>
    </source>
</evidence>
<reference evidence="10 12" key="1">
    <citation type="submission" date="2017-09" db="EMBL/GenBank/DDBJ databases">
        <title>Biodiversity and function of Thalassospira species in the particle-attached aromatic-hydrocarbon-degrading consortia from the surface seawater of the South China Sea.</title>
        <authorList>
            <person name="Dong C."/>
            <person name="Liu R."/>
            <person name="Shao Z."/>
        </authorList>
    </citation>
    <scope>NUCLEOTIDE SEQUENCE [LARGE SCALE GENOMIC DNA]</scope>
    <source>
        <strain evidence="10 12">CSC1P2</strain>
    </source>
</reference>
<name>A0A2N3KQS1_9PROT</name>
<evidence type="ECO:0000313" key="10">
    <source>
        <dbReference type="EMBL" id="PKR52891.1"/>
    </source>
</evidence>
<dbReference type="OrthoDB" id="9810457at2"/>
<feature type="transmembrane region" description="Helical" evidence="8">
    <location>
        <begin position="35"/>
        <end position="54"/>
    </location>
</feature>
<geneLocation type="plasmid" evidence="9">
    <name>pCSC3H3</name>
</geneLocation>
<evidence type="ECO:0000256" key="7">
    <source>
        <dbReference type="ARBA" id="ARBA00023136"/>
    </source>
</evidence>
<dbReference type="EMBL" id="CP024200">
    <property type="protein sequence ID" value="AUG55619.1"/>
    <property type="molecule type" value="Genomic_DNA"/>
</dbReference>
<dbReference type="InterPro" id="IPR038770">
    <property type="entry name" value="Na+/solute_symporter_sf"/>
</dbReference>
<dbReference type="Gene3D" id="1.20.1530.20">
    <property type="match status" value="1"/>
</dbReference>
<feature type="transmembrane region" description="Helical" evidence="8">
    <location>
        <begin position="291"/>
        <end position="312"/>
    </location>
</feature>
<proteinExistence type="inferred from homology"/>
<keyword evidence="9" id="KW-0614">Plasmid</keyword>
<feature type="transmembrane region" description="Helical" evidence="8">
    <location>
        <begin position="230"/>
        <end position="252"/>
    </location>
</feature>
<evidence type="ECO:0000256" key="2">
    <source>
        <dbReference type="ARBA" id="ARBA00010145"/>
    </source>
</evidence>